<dbReference type="Pfam" id="PF02698">
    <property type="entry name" value="DUF218"/>
    <property type="match status" value="1"/>
</dbReference>
<sequence>MEERVEFMPGMKVIVRVMSWILPLIVVTLLLLYYTKDRWLDVLGNKLIVLDEVSNSDVIILLGGEGGFGERSRKAVELYKNGYATKVLLTDGTFDYKHDMEINKMLAKVESLGVPEESIMLEDHAQNTFENAKYTKEILEQEGMQKALVVTSDWHTLRTRLTFKKVYKNSGIDLHFVAAPSEFTFDQWWTHHDTKKNVPLEWVKIIYYKLLNRA</sequence>
<dbReference type="InterPro" id="IPR014729">
    <property type="entry name" value="Rossmann-like_a/b/a_fold"/>
</dbReference>
<dbReference type="Gene3D" id="3.40.50.620">
    <property type="entry name" value="HUPs"/>
    <property type="match status" value="1"/>
</dbReference>
<evidence type="ECO:0000256" key="1">
    <source>
        <dbReference type="SAM" id="Phobius"/>
    </source>
</evidence>
<evidence type="ECO:0000313" key="3">
    <source>
        <dbReference type="EMBL" id="MDR6552314.1"/>
    </source>
</evidence>
<dbReference type="RefSeq" id="WP_310499851.1">
    <property type="nucleotide sequence ID" value="NZ_JAVDSB010000005.1"/>
</dbReference>
<gene>
    <name evidence="3" type="ORF">J2736_003516</name>
</gene>
<dbReference type="PANTHER" id="PTHR30336">
    <property type="entry name" value="INNER MEMBRANE PROTEIN, PROBABLE PERMEASE"/>
    <property type="match status" value="1"/>
</dbReference>
<dbReference type="CDD" id="cd06259">
    <property type="entry name" value="YdcF-like"/>
    <property type="match status" value="1"/>
</dbReference>
<dbReference type="PANTHER" id="PTHR30336:SF20">
    <property type="entry name" value="DUF218 DOMAIN-CONTAINING PROTEIN"/>
    <property type="match status" value="1"/>
</dbReference>
<keyword evidence="4" id="KW-1185">Reference proteome</keyword>
<feature type="transmembrane region" description="Helical" evidence="1">
    <location>
        <begin position="13"/>
        <end position="34"/>
    </location>
</feature>
<dbReference type="InterPro" id="IPR051599">
    <property type="entry name" value="Cell_Envelope_Assoc"/>
</dbReference>
<comment type="caution">
    <text evidence="3">The sequence shown here is derived from an EMBL/GenBank/DDBJ whole genome shotgun (WGS) entry which is preliminary data.</text>
</comment>
<feature type="domain" description="DUF218" evidence="2">
    <location>
        <begin position="57"/>
        <end position="191"/>
    </location>
</feature>
<keyword evidence="1" id="KW-0812">Transmembrane</keyword>
<evidence type="ECO:0000259" key="2">
    <source>
        <dbReference type="Pfam" id="PF02698"/>
    </source>
</evidence>
<accession>A0ABU1NYE8</accession>
<protein>
    <submittedName>
        <fullName evidence="3">Uncharacterized SAM-binding protein YcdF (DUF218 family)</fullName>
    </submittedName>
</protein>
<keyword evidence="1" id="KW-1133">Transmembrane helix</keyword>
<proteinExistence type="predicted"/>
<dbReference type="Proteomes" id="UP001267290">
    <property type="component" value="Unassembled WGS sequence"/>
</dbReference>
<organism evidence="3 4">
    <name type="scientific">Paenibacillus qinlingensis</name>
    <dbReference type="NCBI Taxonomy" id="1837343"/>
    <lineage>
        <taxon>Bacteria</taxon>
        <taxon>Bacillati</taxon>
        <taxon>Bacillota</taxon>
        <taxon>Bacilli</taxon>
        <taxon>Bacillales</taxon>
        <taxon>Paenibacillaceae</taxon>
        <taxon>Paenibacillus</taxon>
    </lineage>
</organism>
<evidence type="ECO:0000313" key="4">
    <source>
        <dbReference type="Proteomes" id="UP001267290"/>
    </source>
</evidence>
<keyword evidence="1" id="KW-0472">Membrane</keyword>
<reference evidence="3 4" key="1">
    <citation type="submission" date="2023-07" db="EMBL/GenBank/DDBJ databases">
        <title>Sorghum-associated microbial communities from plants grown in Nebraska, USA.</title>
        <authorList>
            <person name="Schachtman D."/>
        </authorList>
    </citation>
    <scope>NUCLEOTIDE SEQUENCE [LARGE SCALE GENOMIC DNA]</scope>
    <source>
        <strain evidence="3 4">CC258</strain>
    </source>
</reference>
<dbReference type="EMBL" id="JAVDSB010000005">
    <property type="protein sequence ID" value="MDR6552314.1"/>
    <property type="molecule type" value="Genomic_DNA"/>
</dbReference>
<name>A0ABU1NYE8_9BACL</name>
<dbReference type="InterPro" id="IPR003848">
    <property type="entry name" value="DUF218"/>
</dbReference>